<name>A0A6C0DJA2_9ZZZZ</name>
<evidence type="ECO:0000313" key="2">
    <source>
        <dbReference type="EMBL" id="QHT17016.1"/>
    </source>
</evidence>
<organism evidence="2">
    <name type="scientific">viral metagenome</name>
    <dbReference type="NCBI Taxonomy" id="1070528"/>
    <lineage>
        <taxon>unclassified sequences</taxon>
        <taxon>metagenomes</taxon>
        <taxon>organismal metagenomes</taxon>
    </lineage>
</organism>
<protein>
    <submittedName>
        <fullName evidence="2">Uncharacterized protein</fullName>
    </submittedName>
</protein>
<dbReference type="EMBL" id="MN739630">
    <property type="protein sequence ID" value="QHT17016.1"/>
    <property type="molecule type" value="Genomic_DNA"/>
</dbReference>
<dbReference type="AlphaFoldDB" id="A0A6C0DJA2"/>
<feature type="transmembrane region" description="Helical" evidence="1">
    <location>
        <begin position="6"/>
        <end position="23"/>
    </location>
</feature>
<keyword evidence="1" id="KW-1133">Transmembrane helix</keyword>
<keyword evidence="1" id="KW-0812">Transmembrane</keyword>
<reference evidence="2" key="1">
    <citation type="journal article" date="2020" name="Nature">
        <title>Giant virus diversity and host interactions through global metagenomics.</title>
        <authorList>
            <person name="Schulz F."/>
            <person name="Roux S."/>
            <person name="Paez-Espino D."/>
            <person name="Jungbluth S."/>
            <person name="Walsh D.A."/>
            <person name="Denef V.J."/>
            <person name="McMahon K.D."/>
            <person name="Konstantinidis K.T."/>
            <person name="Eloe-Fadrosh E.A."/>
            <person name="Kyrpides N.C."/>
            <person name="Woyke T."/>
        </authorList>
    </citation>
    <scope>NUCLEOTIDE SEQUENCE</scope>
    <source>
        <strain evidence="2">GVMAG-M-3300023174-207</strain>
    </source>
</reference>
<accession>A0A6C0DJA2</accession>
<keyword evidence="1" id="KW-0472">Membrane</keyword>
<proteinExistence type="predicted"/>
<sequence>MDTLHVILAIIAIGYFTGSLEGIKQPERLLGIVVAVLLFNQYSKKEGFTTEEDKYKF</sequence>
<evidence type="ECO:0000256" key="1">
    <source>
        <dbReference type="SAM" id="Phobius"/>
    </source>
</evidence>